<keyword evidence="2" id="KW-1185">Reference proteome</keyword>
<dbReference type="PaxDb" id="3708-A0A078HGP7"/>
<evidence type="ECO:0000313" key="1">
    <source>
        <dbReference type="EMBL" id="CDY36941.1"/>
    </source>
</evidence>
<sequence>MDRRKCIISSHPLSSKFSHVMDALCVSSPRDGLSVSKSVHRSSGVAGFGPPISVEVGPPVSSPPTGVSSPWVSPLVSKKVSCDATISNSHVEPYTSAPPGVASAQLQLLLEFLPMTSKLESILLVVNQHLRHLLRSR</sequence>
<evidence type="ECO:0000313" key="2">
    <source>
        <dbReference type="Proteomes" id="UP000028999"/>
    </source>
</evidence>
<reference evidence="1 2" key="1">
    <citation type="journal article" date="2014" name="Science">
        <title>Plant genetics. Early allopolyploid evolution in the post-Neolithic Brassica napus oilseed genome.</title>
        <authorList>
            <person name="Chalhoub B."/>
            <person name="Denoeud F."/>
            <person name="Liu S."/>
            <person name="Parkin I.A."/>
            <person name="Tang H."/>
            <person name="Wang X."/>
            <person name="Chiquet J."/>
            <person name="Belcram H."/>
            <person name="Tong C."/>
            <person name="Samans B."/>
            <person name="Correa M."/>
            <person name="Da Silva C."/>
            <person name="Just J."/>
            <person name="Falentin C."/>
            <person name="Koh C.S."/>
            <person name="Le Clainche I."/>
            <person name="Bernard M."/>
            <person name="Bento P."/>
            <person name="Noel B."/>
            <person name="Labadie K."/>
            <person name="Alberti A."/>
            <person name="Charles M."/>
            <person name="Arnaud D."/>
            <person name="Guo H."/>
            <person name="Daviaud C."/>
            <person name="Alamery S."/>
            <person name="Jabbari K."/>
            <person name="Zhao M."/>
            <person name="Edger P.P."/>
            <person name="Chelaifa H."/>
            <person name="Tack D."/>
            <person name="Lassalle G."/>
            <person name="Mestiri I."/>
            <person name="Schnel N."/>
            <person name="Le Paslier M.C."/>
            <person name="Fan G."/>
            <person name="Renault V."/>
            <person name="Bayer P.E."/>
            <person name="Golicz A.A."/>
            <person name="Manoli S."/>
            <person name="Lee T.H."/>
            <person name="Thi V.H."/>
            <person name="Chalabi S."/>
            <person name="Hu Q."/>
            <person name="Fan C."/>
            <person name="Tollenaere R."/>
            <person name="Lu Y."/>
            <person name="Battail C."/>
            <person name="Shen J."/>
            <person name="Sidebottom C.H."/>
            <person name="Wang X."/>
            <person name="Canaguier A."/>
            <person name="Chauveau A."/>
            <person name="Berard A."/>
            <person name="Deniot G."/>
            <person name="Guan M."/>
            <person name="Liu Z."/>
            <person name="Sun F."/>
            <person name="Lim Y.P."/>
            <person name="Lyons E."/>
            <person name="Town C.D."/>
            <person name="Bancroft I."/>
            <person name="Wang X."/>
            <person name="Meng J."/>
            <person name="Ma J."/>
            <person name="Pires J.C."/>
            <person name="King G.J."/>
            <person name="Brunel D."/>
            <person name="Delourme R."/>
            <person name="Renard M."/>
            <person name="Aury J.M."/>
            <person name="Adams K.L."/>
            <person name="Batley J."/>
            <person name="Snowdon R.J."/>
            <person name="Tost J."/>
            <person name="Edwards D."/>
            <person name="Zhou Y."/>
            <person name="Hua W."/>
            <person name="Sharpe A.G."/>
            <person name="Paterson A.H."/>
            <person name="Guan C."/>
            <person name="Wincker P."/>
        </authorList>
    </citation>
    <scope>NUCLEOTIDE SEQUENCE [LARGE SCALE GENOMIC DNA]</scope>
    <source>
        <strain evidence="2">cv. Darmor-bzh</strain>
    </source>
</reference>
<proteinExistence type="predicted"/>
<gene>
    <name evidence="1" type="primary">BnaA06g17260D</name>
    <name evidence="1" type="ORF">GSBRNA2T00063086001</name>
</gene>
<protein>
    <submittedName>
        <fullName evidence="1">BnaA06g17260D protein</fullName>
    </submittedName>
</protein>
<name>A0A078HGP7_BRANA</name>
<dbReference type="Gramene" id="CDY36941">
    <property type="protein sequence ID" value="CDY36941"/>
    <property type="gene ID" value="GSBRNA2T00063086001"/>
</dbReference>
<organism evidence="1 2">
    <name type="scientific">Brassica napus</name>
    <name type="common">Rape</name>
    <dbReference type="NCBI Taxonomy" id="3708"/>
    <lineage>
        <taxon>Eukaryota</taxon>
        <taxon>Viridiplantae</taxon>
        <taxon>Streptophyta</taxon>
        <taxon>Embryophyta</taxon>
        <taxon>Tracheophyta</taxon>
        <taxon>Spermatophyta</taxon>
        <taxon>Magnoliopsida</taxon>
        <taxon>eudicotyledons</taxon>
        <taxon>Gunneridae</taxon>
        <taxon>Pentapetalae</taxon>
        <taxon>rosids</taxon>
        <taxon>malvids</taxon>
        <taxon>Brassicales</taxon>
        <taxon>Brassicaceae</taxon>
        <taxon>Brassiceae</taxon>
        <taxon>Brassica</taxon>
    </lineage>
</organism>
<dbReference type="EMBL" id="LK032387">
    <property type="protein sequence ID" value="CDY36941.1"/>
    <property type="molecule type" value="Genomic_DNA"/>
</dbReference>
<dbReference type="Proteomes" id="UP000028999">
    <property type="component" value="Unassembled WGS sequence"/>
</dbReference>
<accession>A0A078HGP7</accession>
<dbReference type="AlphaFoldDB" id="A0A078HGP7"/>